<organism evidence="3 4">
    <name type="scientific">Sphaerobolus stellatus (strain SS14)</name>
    <dbReference type="NCBI Taxonomy" id="990650"/>
    <lineage>
        <taxon>Eukaryota</taxon>
        <taxon>Fungi</taxon>
        <taxon>Dikarya</taxon>
        <taxon>Basidiomycota</taxon>
        <taxon>Agaricomycotina</taxon>
        <taxon>Agaricomycetes</taxon>
        <taxon>Phallomycetidae</taxon>
        <taxon>Geastrales</taxon>
        <taxon>Sphaerobolaceae</taxon>
        <taxon>Sphaerobolus</taxon>
    </lineage>
</organism>
<evidence type="ECO:0000313" key="4">
    <source>
        <dbReference type="Proteomes" id="UP000054279"/>
    </source>
</evidence>
<dbReference type="Proteomes" id="UP000054279">
    <property type="component" value="Unassembled WGS sequence"/>
</dbReference>
<accession>A0A0C9UWM6</accession>
<feature type="region of interest" description="Disordered" evidence="2">
    <location>
        <begin position="163"/>
        <end position="209"/>
    </location>
</feature>
<dbReference type="HOGENOM" id="CLU_022676_0_0_1"/>
<proteinExistence type="predicted"/>
<name>A0A0C9UWM6_SPHS4</name>
<feature type="coiled-coil region" evidence="1">
    <location>
        <begin position="431"/>
        <end position="458"/>
    </location>
</feature>
<feature type="region of interest" description="Disordered" evidence="2">
    <location>
        <begin position="713"/>
        <end position="733"/>
    </location>
</feature>
<feature type="compositionally biased region" description="Pro residues" evidence="2">
    <location>
        <begin position="234"/>
        <end position="247"/>
    </location>
</feature>
<feature type="compositionally biased region" description="Low complexity" evidence="2">
    <location>
        <begin position="165"/>
        <end position="195"/>
    </location>
</feature>
<keyword evidence="4" id="KW-1185">Reference proteome</keyword>
<reference evidence="3 4" key="1">
    <citation type="submission" date="2014-06" db="EMBL/GenBank/DDBJ databases">
        <title>Evolutionary Origins and Diversification of the Mycorrhizal Mutualists.</title>
        <authorList>
            <consortium name="DOE Joint Genome Institute"/>
            <consortium name="Mycorrhizal Genomics Consortium"/>
            <person name="Kohler A."/>
            <person name="Kuo A."/>
            <person name="Nagy L.G."/>
            <person name="Floudas D."/>
            <person name="Copeland A."/>
            <person name="Barry K.W."/>
            <person name="Cichocki N."/>
            <person name="Veneault-Fourrey C."/>
            <person name="LaButti K."/>
            <person name="Lindquist E.A."/>
            <person name="Lipzen A."/>
            <person name="Lundell T."/>
            <person name="Morin E."/>
            <person name="Murat C."/>
            <person name="Riley R."/>
            <person name="Ohm R."/>
            <person name="Sun H."/>
            <person name="Tunlid A."/>
            <person name="Henrissat B."/>
            <person name="Grigoriev I.V."/>
            <person name="Hibbett D.S."/>
            <person name="Martin F."/>
        </authorList>
    </citation>
    <scope>NUCLEOTIDE SEQUENCE [LARGE SCALE GENOMIC DNA]</scope>
    <source>
        <strain evidence="3 4">SS14</strain>
    </source>
</reference>
<gene>
    <name evidence="3" type="ORF">M422DRAFT_268859</name>
</gene>
<dbReference type="EMBL" id="KN837277">
    <property type="protein sequence ID" value="KIJ29726.1"/>
    <property type="molecule type" value="Genomic_DNA"/>
</dbReference>
<feature type="region of interest" description="Disordered" evidence="2">
    <location>
        <begin position="221"/>
        <end position="253"/>
    </location>
</feature>
<evidence type="ECO:0000256" key="1">
    <source>
        <dbReference type="SAM" id="Coils"/>
    </source>
</evidence>
<dbReference type="AlphaFoldDB" id="A0A0C9UWM6"/>
<evidence type="ECO:0000256" key="2">
    <source>
        <dbReference type="SAM" id="MobiDB-lite"/>
    </source>
</evidence>
<sequence length="733" mass="82968">MILPLPLQSPTIDPTNDHILIIGGLDNLLRTAEILDEDNLLRRLAINEDISHLRHHAANTIVIAWLETIDLTVDPPKLQSQPLSYVNTLHKARRFFHNSTVILETETKPDCFDPDTLKVVHIPNRYLVKIPLRTRRRFYRPVDLSYFSAQVISTLNLDSPLSIISPPRINTPSNTSSTNPSRSTSPESSPNRSSSVPPPSTNCFHIPERPQSASANIPANWYLPHTNQHDPIPHNYPPPPQPQPPSQPAMTSTKVSPFAGAINENGYEWLKDVESFFMEAGWIDDIRRCEYFRLRLRGDADRRFNSFDDVTKNTWAILRTKWIEAYPAPMPEEVTSETTELNTFKSLRLELSKLTDPVTDKDGALTWETIRFVKTLRYYGDRILSMSDESKGAEAYSHLPSIIRDRITPHSGGGLGPKLSTLCNNLLKLDHHNIARRIKEHAKEREDLQSQLNSLQLSISRTPRNQPAPFQLAPYPPYYTPPPQPASFPPRRAPILNGRHIPPHAAANAPATIYSTPSAPPPVRFAPATTPPIPTSFTNNPDGLRLYTNAIRTWDSRYGKDTQPTIETKYPLTPGLPTPGSNECWRCERTGHNRMDPICTQNPALPEKEQTYRRLVAMSSRVNPRTPMRNYAANLVEAGIIYDTNPALLRPRPFPTYENPYSSPYESPPYPTTPLYHYEAIPQYPPHQHVYDFQLFQHENPAFQTHNYEHDPLAQTYDNDTEPQAGNGDGGDA</sequence>
<protein>
    <submittedName>
        <fullName evidence="3">Uncharacterized protein</fullName>
    </submittedName>
</protein>
<evidence type="ECO:0000313" key="3">
    <source>
        <dbReference type="EMBL" id="KIJ29726.1"/>
    </source>
</evidence>
<keyword evidence="1" id="KW-0175">Coiled coil</keyword>
<dbReference type="OrthoDB" id="2678560at2759"/>